<dbReference type="FunFam" id="1.10.287.130:FF:000023">
    <property type="entry name" value="Sensor histidine kinase/response regulator, putative"/>
    <property type="match status" value="1"/>
</dbReference>
<feature type="compositionally biased region" description="Polar residues" evidence="11">
    <location>
        <begin position="962"/>
        <end position="972"/>
    </location>
</feature>
<evidence type="ECO:0000256" key="8">
    <source>
        <dbReference type="ARBA" id="ARBA00022989"/>
    </source>
</evidence>
<dbReference type="Proteomes" id="UP000284842">
    <property type="component" value="Unassembled WGS sequence"/>
</dbReference>
<feature type="region of interest" description="Disordered" evidence="11">
    <location>
        <begin position="863"/>
        <end position="886"/>
    </location>
</feature>
<keyword evidence="9 12" id="KW-0472">Membrane</keyword>
<dbReference type="InterPro" id="IPR032974">
    <property type="entry name" value="Polypren_kinase"/>
</dbReference>
<evidence type="ECO:0000256" key="10">
    <source>
        <dbReference type="PROSITE-ProRule" id="PRU00169"/>
    </source>
</evidence>
<feature type="transmembrane region" description="Helical" evidence="12">
    <location>
        <begin position="619"/>
        <end position="645"/>
    </location>
</feature>
<evidence type="ECO:0000256" key="4">
    <source>
        <dbReference type="ARBA" id="ARBA00022679"/>
    </source>
</evidence>
<dbReference type="Pfam" id="PF00072">
    <property type="entry name" value="Response_reg"/>
    <property type="match status" value="1"/>
</dbReference>
<feature type="transmembrane region" description="Helical" evidence="12">
    <location>
        <begin position="326"/>
        <end position="347"/>
    </location>
</feature>
<dbReference type="InterPro" id="IPR003594">
    <property type="entry name" value="HATPase_dom"/>
</dbReference>
<feature type="compositionally biased region" description="Polar residues" evidence="11">
    <location>
        <begin position="131"/>
        <end position="148"/>
    </location>
</feature>
<comment type="caution">
    <text evidence="15">The sequence shown here is derived from an EMBL/GenBank/DDBJ whole genome shotgun (WGS) entry which is preliminary data.</text>
</comment>
<feature type="compositionally biased region" description="Polar residues" evidence="11">
    <location>
        <begin position="2033"/>
        <end position="2047"/>
    </location>
</feature>
<dbReference type="InterPro" id="IPR005467">
    <property type="entry name" value="His_kinase_dom"/>
</dbReference>
<keyword evidence="6" id="KW-0418">Kinase</keyword>
<feature type="transmembrane region" description="Helical" evidence="12">
    <location>
        <begin position="651"/>
        <end position="668"/>
    </location>
</feature>
<dbReference type="EC" id="2.7.1.108" evidence="3"/>
<dbReference type="EMBL" id="NHTK01001158">
    <property type="protein sequence ID" value="PPR02605.1"/>
    <property type="molecule type" value="Genomic_DNA"/>
</dbReference>
<feature type="transmembrane region" description="Helical" evidence="12">
    <location>
        <begin position="296"/>
        <end position="320"/>
    </location>
</feature>
<feature type="transmembrane region" description="Helical" evidence="12">
    <location>
        <begin position="399"/>
        <end position="425"/>
    </location>
</feature>
<dbReference type="GO" id="GO:0000155">
    <property type="term" value="F:phosphorelay sensor kinase activity"/>
    <property type="evidence" value="ECO:0007669"/>
    <property type="project" value="InterPro"/>
</dbReference>
<feature type="transmembrane region" description="Helical" evidence="12">
    <location>
        <begin position="95"/>
        <end position="112"/>
    </location>
</feature>
<dbReference type="GO" id="GO:0043048">
    <property type="term" value="P:dolichyl monophosphate biosynthetic process"/>
    <property type="evidence" value="ECO:0007669"/>
    <property type="project" value="TreeGrafter"/>
</dbReference>
<feature type="region of interest" description="Disordered" evidence="11">
    <location>
        <begin position="818"/>
        <end position="840"/>
    </location>
</feature>
<feature type="compositionally biased region" description="Basic and acidic residues" evidence="11">
    <location>
        <begin position="2066"/>
        <end position="2080"/>
    </location>
</feature>
<evidence type="ECO:0000256" key="9">
    <source>
        <dbReference type="ARBA" id="ARBA00023136"/>
    </source>
</evidence>
<dbReference type="STRING" id="181874.A0A409YI11"/>
<feature type="compositionally biased region" description="Polar residues" evidence="11">
    <location>
        <begin position="821"/>
        <end position="831"/>
    </location>
</feature>
<dbReference type="SUPFAM" id="SSF55874">
    <property type="entry name" value="ATPase domain of HSP90 chaperone/DNA topoisomerase II/histidine kinase"/>
    <property type="match status" value="1"/>
</dbReference>
<feature type="transmembrane region" description="Helical" evidence="12">
    <location>
        <begin position="703"/>
        <end position="722"/>
    </location>
</feature>
<dbReference type="InterPro" id="IPR001789">
    <property type="entry name" value="Sig_transdc_resp-reg_receiver"/>
</dbReference>
<keyword evidence="10" id="KW-0597">Phosphoprotein</keyword>
<dbReference type="PROSITE" id="PS50109">
    <property type="entry name" value="HIS_KIN"/>
    <property type="match status" value="1"/>
</dbReference>
<dbReference type="InterPro" id="IPR003661">
    <property type="entry name" value="HisK_dim/P_dom"/>
</dbReference>
<evidence type="ECO:0000256" key="2">
    <source>
        <dbReference type="ARBA" id="ARBA00010794"/>
    </source>
</evidence>
<keyword evidence="7" id="KW-0256">Endoplasmic reticulum</keyword>
<dbReference type="Pfam" id="PF00512">
    <property type="entry name" value="HisKA"/>
    <property type="match status" value="1"/>
</dbReference>
<evidence type="ECO:0000256" key="7">
    <source>
        <dbReference type="ARBA" id="ARBA00022824"/>
    </source>
</evidence>
<dbReference type="PROSITE" id="PS50110">
    <property type="entry name" value="RESPONSE_REGULATORY"/>
    <property type="match status" value="1"/>
</dbReference>
<evidence type="ECO:0000259" key="13">
    <source>
        <dbReference type="PROSITE" id="PS50109"/>
    </source>
</evidence>
<organism evidence="15 16">
    <name type="scientific">Panaeolus cyanescens</name>
    <dbReference type="NCBI Taxonomy" id="181874"/>
    <lineage>
        <taxon>Eukaryota</taxon>
        <taxon>Fungi</taxon>
        <taxon>Dikarya</taxon>
        <taxon>Basidiomycota</taxon>
        <taxon>Agaricomycotina</taxon>
        <taxon>Agaricomycetes</taxon>
        <taxon>Agaricomycetidae</taxon>
        <taxon>Agaricales</taxon>
        <taxon>Agaricineae</taxon>
        <taxon>Galeropsidaceae</taxon>
        <taxon>Panaeolus</taxon>
    </lineage>
</organism>
<dbReference type="PANTHER" id="PTHR13205:SF15">
    <property type="entry name" value="DOLICHOL KINASE"/>
    <property type="match status" value="1"/>
</dbReference>
<keyword evidence="5 12" id="KW-0812">Transmembrane</keyword>
<keyword evidence="8 12" id="KW-1133">Transmembrane helix</keyword>
<comment type="similarity">
    <text evidence="2">Belongs to the polyprenol kinase family.</text>
</comment>
<feature type="region of interest" description="Disordered" evidence="11">
    <location>
        <begin position="131"/>
        <end position="155"/>
    </location>
</feature>
<dbReference type="GO" id="GO:0005789">
    <property type="term" value="C:endoplasmic reticulum membrane"/>
    <property type="evidence" value="ECO:0007669"/>
    <property type="project" value="UniProtKB-SubCell"/>
</dbReference>
<feature type="transmembrane region" description="Helical" evidence="12">
    <location>
        <begin position="680"/>
        <end position="697"/>
    </location>
</feature>
<feature type="region of interest" description="Disordered" evidence="11">
    <location>
        <begin position="2031"/>
        <end position="2086"/>
    </location>
</feature>
<evidence type="ECO:0000256" key="12">
    <source>
        <dbReference type="SAM" id="Phobius"/>
    </source>
</evidence>
<dbReference type="SUPFAM" id="SSF47384">
    <property type="entry name" value="Homodimeric domain of signal transducing histidine kinase"/>
    <property type="match status" value="1"/>
</dbReference>
<keyword evidence="16" id="KW-1185">Reference proteome</keyword>
<sequence>MTIPKSHRRMSPSVARNLRPNGVAPLAQRTVLAARVMLQLRFPLTQSTLTFTIDARKLGESVLLLISLIWAAHRISTYPTSDLPFTINPDTNNWQALQLVMLSAISTIYFIWMHTSLTRLGRIDVDTKETSPAYSMTNSDQRPNSPRPTENKDPRRNVARPVWKCDFGYVWMSVPKNYRDSRDDGIFTGLLLGPIIASAFLLISLGKMASGNNEPFPTGWLIEAPAMLKNSVKQLPALQANHLSRYSLCDLSTLCSAILLVHATASHWFERVAGKTTGKPEGERISVPRSEGRRSVYYIVFTIASSVFMTCAKISFAVYNVNLWTYLNHFEVVMASLFYQFALYIALRLAHRGFTLGEVGLVSFGGTAICLEFLNLTIARIWPVTTSYIRTYRLPTPLLIFQIALIVGSFLTGFLLSPFLVLSRNNAQRPVHRLRFPQEKERNRRYFALGFYIGSVLIIGCLIGLWTRWCLGNRDPWLWAVFYLLEGKKKWSRLALLSYWALLGIISVAGWNRQLARTRRFKPRPASSLSEPPVSMPAASDTAGVSPEGGPGGAGATAAAGATGPFGMTFPSSFPNVPNLPNLPNGAQMTNVANELLDAADKRVPTLGLNARRKFFHGLAVLMFVPGVAVDPAFTHLSFSAAFALFTFAEYVRYFAIWPFGASVHLFMNEFLDHRDGGTAILSHFYLLTGCAGSVWLEGSSHLLQFTGILTLGLGDAAASLVGRRIGVHKWSPTTNKTVEGSVGFVIAVFVPALLLRLFGYAEAFSSVRYVIVVVLSGLLEALSDQNDNLTLPLYMWTPAIDYPLILPSHPQDLSPSSSSFINNLYQPSNSNHEDQDDSKKMQTVIEDDLDFTLAQSNLESGTVLTDSSSSNNSANTLPGEGQTATGIDHDWATFIVAYADGRWDPHRTPNPPRSSQQLASDSFIQPLLDHAKPPDVNGKHLSSSEQAIEQRLGTDPANLQPRPSASTLQKYQTDDPPTLVLPAPPSLSGLSVSSTGSIKSRPTLPLNLTLPTHRLRNSFSNTLPNNSVTSNPTTTSITNSDVHTTVATMRWAAARVDISPLALPSPEHELTDPMRGVTAAIPGAHPAVLPDFLITPGGSRKSRLASFWEGTTDVDNDRRHLALSVSNQLGTIVASPPLLNGAETPPLPVSDENVIVDSDESPPQLPVGKQCIPFLPPIVPASAPALNQEQSSPLLVTDYFSHCDGDARFGSSNHSLSAPMIPTTQVNGRSEIAVSNNGATTAPAPSRRVCLTRQTSSPLPISVPHEGQFLGGRVSSESITSIRISRAAKEEQMFAELEYLAPPNPPNELERRRALYKFNIWSTGPDANFDRIAHLAKLVFSTKGVMISLIDGNEQWFKSACTPHIRFYAGAPLRTQEGFNIGTLAVIDDQPKDEFSPRQRHTLKEFAAIAMREMELWRDKIQLRIRDRIQNSMEQFSRECLEIDTDVHNDHDRPDLICNTSMDKVYDRAAKLVKRTLDVEGVIVMDVSHCDIMESINTDGNVSVTMHHGDPGMEMTKRKLTTEEYDKLNSFFERYPDGKISEGIIPPSFRPFLPTHIQYALTVPIFNVDKRPFALLCAYNANDTTKRFLEGHELSYLRAIGVIILSAVLKRRMILADKAKGLFISKQVMNISHELRTPLHGILAAAELLSESPLNHSQLSFLQTVQACGTSLVETVNHVLDFTKLSGNTKTGGVENVIVPSSFVLFLCADLMQLVEEAVDGCWIGHRARTAIMGDSGIGSVYSPPKEDDASAPSMPRNQVETIVDIGYRPEGWNLRCEKGGTRRVLMNLFGNSLKFTSDGYIHVLLRQLPRADDDPPNKVRVELAVYDTGKNQLFHPFSQENPLQTGTGLGLAIVSSIVTSDNVGGKVDVWSEEGVGTEIKVTFPAEVVPDPQPGGSPEMQRMQLEDSSEPLPTVSLACFDLKHKGQKLLHDVLQGYLTTWWGFQVVEDGDVVILNDDPARVVAATEARDTTHPFVILSAARGNPAIMSIASEYERIGGFCRILYKPGGPSQLRAVLKLCLHALRIGRSRGASPNDSVSGMDSRQGSVDGVKDRSVSGGSVLPRRNSDEHHARMADSPRRPSMMPRAMTAHPLTSTWSAAPTVHEVPENCGQVDAPEPTINVGNGGTLLKSSVGSLDGERRFKVLVVEDNTILRNLLIRWLSSKGYDFRAAVDGRDGVTMFAQEGPFDVVLLDLSMPVLDGVGATAEIRRMEADLAKTSDGKFCPARLLALTGMSSLEDKRRAFEAGVDGYLVKPVAFKTLDEMFHKLGVS</sequence>
<feature type="transmembrane region" description="Helical" evidence="12">
    <location>
        <begin position="186"/>
        <end position="206"/>
    </location>
</feature>
<gene>
    <name evidence="15" type="ORF">CVT24_002176</name>
</gene>
<feature type="region of interest" description="Disordered" evidence="11">
    <location>
        <begin position="955"/>
        <end position="980"/>
    </location>
</feature>
<dbReference type="GO" id="GO:0004168">
    <property type="term" value="F:dolichol kinase activity"/>
    <property type="evidence" value="ECO:0007669"/>
    <property type="project" value="UniProtKB-EC"/>
</dbReference>
<feature type="domain" description="Histidine kinase" evidence="13">
    <location>
        <begin position="1631"/>
        <end position="1889"/>
    </location>
</feature>
<dbReference type="PANTHER" id="PTHR13205">
    <property type="entry name" value="TRANSMEMBRANE PROTEIN 15-RELATED"/>
    <property type="match status" value="1"/>
</dbReference>
<dbReference type="InterPro" id="IPR036097">
    <property type="entry name" value="HisK_dim/P_sf"/>
</dbReference>
<evidence type="ECO:0000313" key="15">
    <source>
        <dbReference type="EMBL" id="PPR02605.1"/>
    </source>
</evidence>
<dbReference type="Gene3D" id="1.10.287.130">
    <property type="match status" value="1"/>
</dbReference>
<feature type="transmembrane region" description="Helical" evidence="12">
    <location>
        <begin position="446"/>
        <end position="469"/>
    </location>
</feature>
<dbReference type="OrthoDB" id="21225at2759"/>
<proteinExistence type="inferred from homology"/>
<evidence type="ECO:0000313" key="16">
    <source>
        <dbReference type="Proteomes" id="UP000284842"/>
    </source>
</evidence>
<feature type="domain" description="Response regulatory" evidence="14">
    <location>
        <begin position="2144"/>
        <end position="2270"/>
    </location>
</feature>
<feature type="region of interest" description="Disordered" evidence="11">
    <location>
        <begin position="522"/>
        <end position="557"/>
    </location>
</feature>
<keyword evidence="4" id="KW-0808">Transferase</keyword>
<protein>
    <recommendedName>
        <fullName evidence="3">dolichol kinase</fullName>
        <ecNumber evidence="3">2.7.1.108</ecNumber>
    </recommendedName>
</protein>
<reference evidence="15 16" key="1">
    <citation type="journal article" date="2018" name="Evol. Lett.">
        <title>Horizontal gene cluster transfer increased hallucinogenic mushroom diversity.</title>
        <authorList>
            <person name="Reynolds H.T."/>
            <person name="Vijayakumar V."/>
            <person name="Gluck-Thaler E."/>
            <person name="Korotkin H.B."/>
            <person name="Matheny P.B."/>
            <person name="Slot J.C."/>
        </authorList>
    </citation>
    <scope>NUCLEOTIDE SEQUENCE [LARGE SCALE GENOMIC DNA]</scope>
    <source>
        <strain evidence="15 16">2629</strain>
    </source>
</reference>
<comment type="subcellular location">
    <subcellularLocation>
        <location evidence="1">Endoplasmic reticulum membrane</location>
        <topology evidence="1">Multi-pass membrane protein</topology>
    </subcellularLocation>
</comment>
<dbReference type="Gene3D" id="3.40.50.2300">
    <property type="match status" value="1"/>
</dbReference>
<feature type="transmembrane region" description="Helical" evidence="12">
    <location>
        <begin position="743"/>
        <end position="762"/>
    </location>
</feature>
<dbReference type="SMART" id="SM00387">
    <property type="entry name" value="HATPase_c"/>
    <property type="match status" value="1"/>
</dbReference>
<dbReference type="Pfam" id="PF02518">
    <property type="entry name" value="HATPase_c"/>
    <property type="match status" value="1"/>
</dbReference>
<dbReference type="Gene3D" id="3.30.565.10">
    <property type="entry name" value="Histidine kinase-like ATPase, C-terminal domain"/>
    <property type="match status" value="1"/>
</dbReference>
<accession>A0A409YI11</accession>
<dbReference type="SMART" id="SM00448">
    <property type="entry name" value="REC"/>
    <property type="match status" value="1"/>
</dbReference>
<evidence type="ECO:0000256" key="6">
    <source>
        <dbReference type="ARBA" id="ARBA00022777"/>
    </source>
</evidence>
<dbReference type="InterPro" id="IPR036890">
    <property type="entry name" value="HATPase_C_sf"/>
</dbReference>
<feature type="modified residue" description="4-aspartylphosphate" evidence="10">
    <location>
        <position position="2194"/>
    </location>
</feature>
<feature type="transmembrane region" description="Helical" evidence="12">
    <location>
        <begin position="359"/>
        <end position="379"/>
    </location>
</feature>
<dbReference type="SMART" id="SM00388">
    <property type="entry name" value="HisKA"/>
    <property type="match status" value="1"/>
</dbReference>
<dbReference type="SUPFAM" id="SSF55781">
    <property type="entry name" value="GAF domain-like"/>
    <property type="match status" value="1"/>
</dbReference>
<evidence type="ECO:0000256" key="3">
    <source>
        <dbReference type="ARBA" id="ARBA00012132"/>
    </source>
</evidence>
<evidence type="ECO:0000259" key="14">
    <source>
        <dbReference type="PROSITE" id="PS50110"/>
    </source>
</evidence>
<dbReference type="CDD" id="cd00082">
    <property type="entry name" value="HisKA"/>
    <property type="match status" value="1"/>
</dbReference>
<evidence type="ECO:0000256" key="5">
    <source>
        <dbReference type="ARBA" id="ARBA00022692"/>
    </source>
</evidence>
<name>A0A409YI11_9AGAR</name>
<dbReference type="InParanoid" id="A0A409YI11"/>
<dbReference type="SUPFAM" id="SSF52172">
    <property type="entry name" value="CheY-like"/>
    <property type="match status" value="1"/>
</dbReference>
<evidence type="ECO:0000256" key="1">
    <source>
        <dbReference type="ARBA" id="ARBA00004477"/>
    </source>
</evidence>
<feature type="transmembrane region" description="Helical" evidence="12">
    <location>
        <begin position="491"/>
        <end position="512"/>
    </location>
</feature>
<evidence type="ECO:0000256" key="11">
    <source>
        <dbReference type="SAM" id="MobiDB-lite"/>
    </source>
</evidence>
<dbReference type="CDD" id="cd17546">
    <property type="entry name" value="REC_hyHK_CKI1_RcsC-like"/>
    <property type="match status" value="1"/>
</dbReference>
<dbReference type="InterPro" id="IPR011006">
    <property type="entry name" value="CheY-like_superfamily"/>
</dbReference>